<dbReference type="EMBL" id="QEAN01000258">
    <property type="protein sequence ID" value="TPX41767.1"/>
    <property type="molecule type" value="Genomic_DNA"/>
</dbReference>
<gene>
    <name evidence="7" type="ORF">SeMB42_g05425</name>
</gene>
<dbReference type="Gene3D" id="2.60.40.200">
    <property type="entry name" value="Superoxide dismutase, copper/zinc binding domain"/>
    <property type="match status" value="1"/>
</dbReference>
<evidence type="ECO:0000256" key="6">
    <source>
        <dbReference type="SAM" id="Phobius"/>
    </source>
</evidence>
<dbReference type="InterPro" id="IPR006696">
    <property type="entry name" value="DUF423"/>
</dbReference>
<dbReference type="AlphaFoldDB" id="A0A507CRH6"/>
<dbReference type="Proteomes" id="UP000317494">
    <property type="component" value="Unassembled WGS sequence"/>
</dbReference>
<protein>
    <recommendedName>
        <fullName evidence="9">DUF423-domain-containing protein</fullName>
    </recommendedName>
</protein>
<name>A0A507CRH6_9FUNG</name>
<evidence type="ECO:0000313" key="8">
    <source>
        <dbReference type="Proteomes" id="UP000317494"/>
    </source>
</evidence>
<dbReference type="VEuPathDB" id="FungiDB:SeMB42_g05425"/>
<keyword evidence="2 6" id="KW-0812">Transmembrane</keyword>
<feature type="transmembrane region" description="Helical" evidence="6">
    <location>
        <begin position="79"/>
        <end position="97"/>
    </location>
</feature>
<dbReference type="PANTHER" id="PTHR43461:SF1">
    <property type="entry name" value="TRANSMEMBRANE PROTEIN 256"/>
    <property type="match status" value="1"/>
</dbReference>
<feature type="transmembrane region" description="Helical" evidence="6">
    <location>
        <begin position="12"/>
        <end position="31"/>
    </location>
</feature>
<dbReference type="Pfam" id="PF04241">
    <property type="entry name" value="DUF423"/>
    <property type="match status" value="1"/>
</dbReference>
<evidence type="ECO:0000256" key="1">
    <source>
        <dbReference type="ARBA" id="ARBA00004141"/>
    </source>
</evidence>
<accession>A0A507CRH6</accession>
<comment type="subcellular location">
    <subcellularLocation>
        <location evidence="1">Membrane</location>
        <topology evidence="1">Multi-pass membrane protein</topology>
    </subcellularLocation>
</comment>
<organism evidence="7 8">
    <name type="scientific">Synchytrium endobioticum</name>
    <dbReference type="NCBI Taxonomy" id="286115"/>
    <lineage>
        <taxon>Eukaryota</taxon>
        <taxon>Fungi</taxon>
        <taxon>Fungi incertae sedis</taxon>
        <taxon>Chytridiomycota</taxon>
        <taxon>Chytridiomycota incertae sedis</taxon>
        <taxon>Chytridiomycetes</taxon>
        <taxon>Synchytriales</taxon>
        <taxon>Synchytriaceae</taxon>
        <taxon>Synchytrium</taxon>
    </lineage>
</organism>
<dbReference type="PANTHER" id="PTHR43461">
    <property type="entry name" value="TRANSMEMBRANE PROTEIN 256"/>
    <property type="match status" value="1"/>
</dbReference>
<feature type="transmembrane region" description="Helical" evidence="6">
    <location>
        <begin position="159"/>
        <end position="178"/>
    </location>
</feature>
<comment type="caution">
    <text evidence="7">The sequence shown here is derived from an EMBL/GenBank/DDBJ whole genome shotgun (WGS) entry which is preliminary data.</text>
</comment>
<keyword evidence="3 6" id="KW-1133">Transmembrane helix</keyword>
<dbReference type="GO" id="GO:0016020">
    <property type="term" value="C:membrane"/>
    <property type="evidence" value="ECO:0007669"/>
    <property type="project" value="UniProtKB-SubCell"/>
</dbReference>
<evidence type="ECO:0000256" key="3">
    <source>
        <dbReference type="ARBA" id="ARBA00022989"/>
    </source>
</evidence>
<evidence type="ECO:0008006" key="9">
    <source>
        <dbReference type="Google" id="ProtNLM"/>
    </source>
</evidence>
<dbReference type="GO" id="GO:0046872">
    <property type="term" value="F:metal ion binding"/>
    <property type="evidence" value="ECO:0007669"/>
    <property type="project" value="InterPro"/>
</dbReference>
<dbReference type="GO" id="GO:0006801">
    <property type="term" value="P:superoxide metabolic process"/>
    <property type="evidence" value="ECO:0007669"/>
    <property type="project" value="InterPro"/>
</dbReference>
<evidence type="ECO:0000256" key="2">
    <source>
        <dbReference type="ARBA" id="ARBA00022692"/>
    </source>
</evidence>
<dbReference type="InterPro" id="IPR036423">
    <property type="entry name" value="SOD-like_Cu/Zn_dom_sf"/>
</dbReference>
<sequence>MSTVPGLLAWRAGAILGGLSVVLGAFGAHGLQARMARVPDGARRLDNWKTAAQYQAIHSLALLALSAKQHQLRSFNNTATYLFVSGIAGFSGSLYLMTLDTERKYTAMLGPITPLGGMTLIGGWVALALFLTIPRSQTCRGPPNLAYSLNIRNAATKMYFLEAVVAILALVPSVYSLAVPGSTATATFNAGGLSGAVLFQASGDGPKAATRIHAKITGLKAGPGGESSFMWAVYNNAVSGAACDNSNDMWDKSNIDLATTNCTTDDNLFSTQCRTGDIGHKFGLIPLAGKKSGIDHTFTLDQVVGKSVIISDFNNKPLACAVIQSDGPIQTVPSNVPKVPKNESPTATKSKKSPSPKPEPTSF</sequence>
<dbReference type="SUPFAM" id="SSF49329">
    <property type="entry name" value="Cu,Zn superoxide dismutase-like"/>
    <property type="match status" value="1"/>
</dbReference>
<evidence type="ECO:0000256" key="4">
    <source>
        <dbReference type="ARBA" id="ARBA00023136"/>
    </source>
</evidence>
<keyword evidence="8" id="KW-1185">Reference proteome</keyword>
<feature type="region of interest" description="Disordered" evidence="5">
    <location>
        <begin position="328"/>
        <end position="363"/>
    </location>
</feature>
<evidence type="ECO:0000256" key="5">
    <source>
        <dbReference type="SAM" id="MobiDB-lite"/>
    </source>
</evidence>
<reference evidence="7 8" key="1">
    <citation type="journal article" date="2019" name="Sci. Rep.">
        <title>Comparative genomics of chytrid fungi reveal insights into the obligate biotrophic and pathogenic lifestyle of Synchytrium endobioticum.</title>
        <authorList>
            <person name="van de Vossenberg B.T.L.H."/>
            <person name="Warris S."/>
            <person name="Nguyen H.D.T."/>
            <person name="van Gent-Pelzer M.P.E."/>
            <person name="Joly D.L."/>
            <person name="van de Geest H.C."/>
            <person name="Bonants P.J.M."/>
            <person name="Smith D.S."/>
            <person name="Levesque C.A."/>
            <person name="van der Lee T.A.J."/>
        </authorList>
    </citation>
    <scope>NUCLEOTIDE SEQUENCE [LARGE SCALE GENOMIC DNA]</scope>
    <source>
        <strain evidence="7 8">MB42</strain>
    </source>
</reference>
<evidence type="ECO:0000313" key="7">
    <source>
        <dbReference type="EMBL" id="TPX41767.1"/>
    </source>
</evidence>
<proteinExistence type="predicted"/>
<feature type="transmembrane region" description="Helical" evidence="6">
    <location>
        <begin position="109"/>
        <end position="131"/>
    </location>
</feature>
<keyword evidence="4 6" id="KW-0472">Membrane</keyword>